<feature type="domain" description="Peptidase S1" evidence="2">
    <location>
        <begin position="192"/>
        <end position="444"/>
    </location>
</feature>
<dbReference type="InterPro" id="IPR031986">
    <property type="entry name" value="GD_N"/>
</dbReference>
<dbReference type="Proteomes" id="UP000639338">
    <property type="component" value="Unassembled WGS sequence"/>
</dbReference>
<keyword evidence="4" id="KW-1185">Reference proteome</keyword>
<accession>A0A834XT59</accession>
<protein>
    <recommendedName>
        <fullName evidence="2">Peptidase S1 domain-containing protein</fullName>
    </recommendedName>
</protein>
<proteinExistence type="predicted"/>
<dbReference type="Gene3D" id="2.40.10.10">
    <property type="entry name" value="Trypsin-like serine proteases"/>
    <property type="match status" value="1"/>
</dbReference>
<dbReference type="OrthoDB" id="238681at2759"/>
<evidence type="ECO:0000256" key="1">
    <source>
        <dbReference type="SAM" id="SignalP"/>
    </source>
</evidence>
<sequence length="444" mass="49908">MGQLLVGVIILGLLNLVSAGPRSTCPGVLSYVKDHAGSFYGLIKIQQSPMFENEIGAMHLQVILANYDKDIKYLGKVDLLMSLGDAYANLIRGKPLIYKLTPPSTNNFDVSSITMNDKPYCQQNTYSDDPISFITLDNSLVPKGDDDDHLTDSYDTDHHPDIQYSHQDNYYEEKYSKLNKVCGKPSRSKYDLLSQNNQVLEAKNWPWLASIFLHKNNHATVHVCAGTLITNRHVLTAGRCIKPEGSILSPDEFIIGLGISDDLDDDSYYEVRGYQIYHKHGLLADETSNLVIFELENNVRKTPSVQPICVWSDSSKEVIGQTGYVVAWSRDEDGTIIPFELRLTKLTVKPNNDCRAYDELFKLPTIFNGLTNTFCAGENLNTGYCTGHIGSALVVYDYKTNAFFLRGVLARVIPKDKKLSCHSPQYAEFIDTSQYIEWIEETTL</sequence>
<comment type="caution">
    <text evidence="3">The sequence shown here is derived from an EMBL/GenBank/DDBJ whole genome shotgun (WGS) entry which is preliminary data.</text>
</comment>
<dbReference type="GO" id="GO:0006508">
    <property type="term" value="P:proteolysis"/>
    <property type="evidence" value="ECO:0007669"/>
    <property type="project" value="InterPro"/>
</dbReference>
<dbReference type="PANTHER" id="PTHR24260:SF132">
    <property type="entry name" value="PEPTIDASE S1 DOMAIN-CONTAINING PROTEIN"/>
    <property type="match status" value="1"/>
</dbReference>
<dbReference type="InterPro" id="IPR051333">
    <property type="entry name" value="CLIP_Serine_Protease"/>
</dbReference>
<dbReference type="AlphaFoldDB" id="A0A834XT59"/>
<evidence type="ECO:0000259" key="2">
    <source>
        <dbReference type="PROSITE" id="PS50240"/>
    </source>
</evidence>
<dbReference type="SUPFAM" id="SSF50494">
    <property type="entry name" value="Trypsin-like serine proteases"/>
    <property type="match status" value="1"/>
</dbReference>
<gene>
    <name evidence="3" type="ORF">HCN44_005781</name>
</gene>
<dbReference type="PANTHER" id="PTHR24260">
    <property type="match status" value="1"/>
</dbReference>
<dbReference type="EMBL" id="JACMRX010000003">
    <property type="protein sequence ID" value="KAF7993000.1"/>
    <property type="molecule type" value="Genomic_DNA"/>
</dbReference>
<evidence type="ECO:0000313" key="3">
    <source>
        <dbReference type="EMBL" id="KAF7993000.1"/>
    </source>
</evidence>
<evidence type="ECO:0000313" key="4">
    <source>
        <dbReference type="Proteomes" id="UP000639338"/>
    </source>
</evidence>
<dbReference type="GO" id="GO:0004252">
    <property type="term" value="F:serine-type endopeptidase activity"/>
    <property type="evidence" value="ECO:0007669"/>
    <property type="project" value="InterPro"/>
</dbReference>
<organism evidence="3 4">
    <name type="scientific">Aphidius gifuensis</name>
    <name type="common">Parasitoid wasp</name>
    <dbReference type="NCBI Taxonomy" id="684658"/>
    <lineage>
        <taxon>Eukaryota</taxon>
        <taxon>Metazoa</taxon>
        <taxon>Ecdysozoa</taxon>
        <taxon>Arthropoda</taxon>
        <taxon>Hexapoda</taxon>
        <taxon>Insecta</taxon>
        <taxon>Pterygota</taxon>
        <taxon>Neoptera</taxon>
        <taxon>Endopterygota</taxon>
        <taxon>Hymenoptera</taxon>
        <taxon>Apocrita</taxon>
        <taxon>Ichneumonoidea</taxon>
        <taxon>Braconidae</taxon>
        <taxon>Aphidiinae</taxon>
        <taxon>Aphidius</taxon>
    </lineage>
</organism>
<dbReference type="InterPro" id="IPR043504">
    <property type="entry name" value="Peptidase_S1_PA_chymotrypsin"/>
</dbReference>
<dbReference type="SMART" id="SM00020">
    <property type="entry name" value="Tryp_SPc"/>
    <property type="match status" value="1"/>
</dbReference>
<feature type="signal peptide" evidence="1">
    <location>
        <begin position="1"/>
        <end position="19"/>
    </location>
</feature>
<keyword evidence="1" id="KW-0732">Signal</keyword>
<dbReference type="Pfam" id="PF00089">
    <property type="entry name" value="Trypsin"/>
    <property type="match status" value="1"/>
</dbReference>
<dbReference type="Pfam" id="PF16030">
    <property type="entry name" value="GD_N"/>
    <property type="match status" value="1"/>
</dbReference>
<dbReference type="PROSITE" id="PS50240">
    <property type="entry name" value="TRYPSIN_DOM"/>
    <property type="match status" value="1"/>
</dbReference>
<name>A0A834XT59_APHGI</name>
<reference evidence="3 4" key="1">
    <citation type="submission" date="2020-08" db="EMBL/GenBank/DDBJ databases">
        <title>Aphidius gifuensis genome sequencing and assembly.</title>
        <authorList>
            <person name="Du Z."/>
        </authorList>
    </citation>
    <scope>NUCLEOTIDE SEQUENCE [LARGE SCALE GENOMIC DNA]</scope>
    <source>
        <strain evidence="3">YNYX2018</strain>
        <tissue evidence="3">Adults</tissue>
    </source>
</reference>
<dbReference type="InterPro" id="IPR009003">
    <property type="entry name" value="Peptidase_S1_PA"/>
</dbReference>
<dbReference type="InterPro" id="IPR001254">
    <property type="entry name" value="Trypsin_dom"/>
</dbReference>
<feature type="chain" id="PRO_5032940629" description="Peptidase S1 domain-containing protein" evidence="1">
    <location>
        <begin position="20"/>
        <end position="444"/>
    </location>
</feature>